<organism evidence="2 3">
    <name type="scientific">Candida oxycetoniae</name>
    <dbReference type="NCBI Taxonomy" id="497107"/>
    <lineage>
        <taxon>Eukaryota</taxon>
        <taxon>Fungi</taxon>
        <taxon>Dikarya</taxon>
        <taxon>Ascomycota</taxon>
        <taxon>Saccharomycotina</taxon>
        <taxon>Pichiomycetes</taxon>
        <taxon>Debaryomycetaceae</taxon>
        <taxon>Candida/Lodderomyces clade</taxon>
        <taxon>Candida</taxon>
    </lineage>
</organism>
<sequence>MVAQKEIDLNSPLNADAPASLSKTSLTPELTNAALVLHGDNFKQSQAKLSRYILVHPIAITLYTVACPLVIARSLWDYIEISDNLIEFYQILMRNKTDFVFCLFSALPMLAAVFGCFGMLAYILGDELGSITNKFIAQRYCDHVFGFDVKKFANVIDGNSSLAALGKNTEIVVYRDSPIAIATIKPDYEQSTKDNLIVKITGIHVRKVFQKVDFDQMLIEWAVLRSRELYQEYLKSKKITSGKTNGSILITMDAYSFDKQGENLLIKNGFKLLNKSIVLNPYDSKLNKLQKSIHQFLGLTKDSFGLLLTTDSEDVELIKDSSLLRNENSAKRRA</sequence>
<feature type="transmembrane region" description="Helical" evidence="1">
    <location>
        <begin position="52"/>
        <end position="72"/>
    </location>
</feature>
<keyword evidence="1" id="KW-1133">Transmembrane helix</keyword>
<keyword evidence="1" id="KW-0472">Membrane</keyword>
<accession>A0AAI9SZZ8</accession>
<dbReference type="EMBL" id="JAHUZD010000024">
    <property type="protein sequence ID" value="KAI3406321.2"/>
    <property type="molecule type" value="Genomic_DNA"/>
</dbReference>
<keyword evidence="1" id="KW-0812">Transmembrane</keyword>
<dbReference type="Pfam" id="PF11124">
    <property type="entry name" value="Pho86"/>
    <property type="match status" value="1"/>
</dbReference>
<gene>
    <name evidence="2" type="ORF">KGF56_000802</name>
</gene>
<dbReference type="RefSeq" id="XP_049182066.1">
    <property type="nucleotide sequence ID" value="XM_049326749.1"/>
</dbReference>
<keyword evidence="3" id="KW-1185">Reference proteome</keyword>
<evidence type="ECO:0000256" key="1">
    <source>
        <dbReference type="SAM" id="Phobius"/>
    </source>
</evidence>
<dbReference type="InterPro" id="IPR024297">
    <property type="entry name" value="Pho86"/>
</dbReference>
<comment type="caution">
    <text evidence="2">The sequence shown here is derived from an EMBL/GenBank/DDBJ whole genome shotgun (WGS) entry which is preliminary data.</text>
</comment>
<evidence type="ECO:0000313" key="2">
    <source>
        <dbReference type="EMBL" id="KAI3406321.2"/>
    </source>
</evidence>
<reference evidence="2" key="1">
    <citation type="journal article" date="2022" name="DNA Res.">
        <title>Genome analysis of five recently described species of the CUG-Ser clade uncovers Candida theae as a new hybrid lineage with pathogenic potential in the Candida parapsilosis species complex.</title>
        <authorList>
            <person name="Mixao V."/>
            <person name="Del Olmo V."/>
            <person name="Hegedusova E."/>
            <person name="Saus E."/>
            <person name="Pryszcz L."/>
            <person name="Cillingova A."/>
            <person name="Nosek J."/>
            <person name="Gabaldon T."/>
        </authorList>
    </citation>
    <scope>NUCLEOTIDE SEQUENCE</scope>
    <source>
        <strain evidence="2">CBS 10844</strain>
    </source>
</reference>
<feature type="transmembrane region" description="Helical" evidence="1">
    <location>
        <begin position="99"/>
        <end position="124"/>
    </location>
</feature>
<dbReference type="AlphaFoldDB" id="A0AAI9SZZ8"/>
<proteinExistence type="predicted"/>
<protein>
    <submittedName>
        <fullName evidence="2">PHO86</fullName>
    </submittedName>
</protein>
<dbReference type="GeneID" id="73378419"/>
<name>A0AAI9SZZ8_9ASCO</name>
<dbReference type="Proteomes" id="UP001202479">
    <property type="component" value="Unassembled WGS sequence"/>
</dbReference>
<evidence type="ECO:0000313" key="3">
    <source>
        <dbReference type="Proteomes" id="UP001202479"/>
    </source>
</evidence>